<dbReference type="OMA" id="CHCLKNG"/>
<reference evidence="3" key="4">
    <citation type="submission" date="2015-06" db="UniProtKB">
        <authorList>
            <consortium name="EnsemblMetazoa"/>
        </authorList>
    </citation>
    <scope>IDENTIFICATION</scope>
</reference>
<dbReference type="PROSITE" id="PS51154">
    <property type="entry name" value="MACRO"/>
    <property type="match status" value="1"/>
</dbReference>
<dbReference type="FunCoup" id="W5JUF1">
    <property type="interactions" value="16"/>
</dbReference>
<dbReference type="AlphaFoldDB" id="W5JUF1"/>
<dbReference type="HOGENOM" id="CLU_054419_4_0_1"/>
<feature type="domain" description="Macro" evidence="1">
    <location>
        <begin position="42"/>
        <end position="202"/>
    </location>
</feature>
<gene>
    <name evidence="2" type="ORF">AND_001624</name>
</gene>
<keyword evidence="4" id="KW-1185">Reference proteome</keyword>
<dbReference type="PANTHER" id="PTHR12521">
    <property type="entry name" value="PROTEIN C6ORF130"/>
    <property type="match status" value="1"/>
</dbReference>
<dbReference type="EMBL" id="ADMH02000418">
    <property type="protein sequence ID" value="ETN66590.1"/>
    <property type="molecule type" value="Genomic_DNA"/>
</dbReference>
<evidence type="ECO:0000259" key="1">
    <source>
        <dbReference type="PROSITE" id="PS51154"/>
    </source>
</evidence>
<dbReference type="Proteomes" id="UP000000673">
    <property type="component" value="Unassembled WGS sequence"/>
</dbReference>
<dbReference type="Pfam" id="PF01661">
    <property type="entry name" value="Macro"/>
    <property type="match status" value="1"/>
</dbReference>
<dbReference type="EnsemblMetazoa" id="ADAC001624-RA">
    <property type="protein sequence ID" value="ADAC001624-PA"/>
    <property type="gene ID" value="ADAC001624"/>
</dbReference>
<dbReference type="InterPro" id="IPR002589">
    <property type="entry name" value="Macro_dom"/>
</dbReference>
<accession>W5JUF1</accession>
<dbReference type="InterPro" id="IPR043472">
    <property type="entry name" value="Macro_dom-like"/>
</dbReference>
<dbReference type="CDD" id="cd02901">
    <property type="entry name" value="Macro_Poa1p-like"/>
    <property type="match status" value="1"/>
</dbReference>
<sequence length="202" mass="22052">MAATSIFKFITTVATTHTIHRSLAATSYSQKFCLKLHQKSFAGYSRTMTTGASCVRETEGDLFGAPKDHSLAHCVAADLKMGGGIAVKFKQVFGKVDDLKAQKIGVGGVAVLRDPPRYVYYLVTKNSSYQKPTYADLRKSLEAMREHMAANGVGKLAIPRIGCGIDGLEWDKVKEMLNSVFGEEDTGDGGKYEIVVYNFVPK</sequence>
<evidence type="ECO:0000313" key="2">
    <source>
        <dbReference type="EMBL" id="ETN66590.1"/>
    </source>
</evidence>
<organism evidence="2">
    <name type="scientific">Anopheles darlingi</name>
    <name type="common">Mosquito</name>
    <dbReference type="NCBI Taxonomy" id="43151"/>
    <lineage>
        <taxon>Eukaryota</taxon>
        <taxon>Metazoa</taxon>
        <taxon>Ecdysozoa</taxon>
        <taxon>Arthropoda</taxon>
        <taxon>Hexapoda</taxon>
        <taxon>Insecta</taxon>
        <taxon>Pterygota</taxon>
        <taxon>Neoptera</taxon>
        <taxon>Endopterygota</taxon>
        <taxon>Diptera</taxon>
        <taxon>Nematocera</taxon>
        <taxon>Culicoidea</taxon>
        <taxon>Culicidae</taxon>
        <taxon>Anophelinae</taxon>
        <taxon>Anopheles</taxon>
    </lineage>
</organism>
<dbReference type="SUPFAM" id="SSF52949">
    <property type="entry name" value="Macro domain-like"/>
    <property type="match status" value="1"/>
</dbReference>
<reference evidence="2" key="3">
    <citation type="journal article" date="2013" name="Nucleic Acids Res.">
        <title>The genome of Anopheles darlingi, the main neotropical malaria vector.</title>
        <authorList>
            <person name="Marinotti O."/>
            <person name="Cerqueira G.C."/>
            <person name="de Almeida L.G."/>
            <person name="Ferro M.I."/>
            <person name="Loreto E.L."/>
            <person name="Zaha A."/>
            <person name="Teixeira S.M."/>
            <person name="Wespiser A.R."/>
            <person name="Almeida E Silva A."/>
            <person name="Schlindwein A.D."/>
            <person name="Pacheco A.C."/>
            <person name="Silva A.L."/>
            <person name="Graveley B.R."/>
            <person name="Walenz B.P."/>
            <person name="Lima Bde A."/>
            <person name="Ribeiro C.A."/>
            <person name="Nunes-Silva C.G."/>
            <person name="de Carvalho C.R."/>
            <person name="Soares C.M."/>
            <person name="de Menezes C.B."/>
            <person name="Matiolli C."/>
            <person name="Caffrey D."/>
            <person name="Araujo D.A."/>
            <person name="de Oliveira D.M."/>
            <person name="Golenbock D."/>
            <person name="Grisard E.C."/>
            <person name="Fantinatti-Garboggini F."/>
            <person name="de Carvalho F.M."/>
            <person name="Barcellos F.G."/>
            <person name="Prosdocimi F."/>
            <person name="May G."/>
            <person name="Azevedo Junior G.M."/>
            <person name="Guimaraes G.M."/>
            <person name="Goldman G.H."/>
            <person name="Padilha I.Q."/>
            <person name="Batista Jda S."/>
            <person name="Ferro J.A."/>
            <person name="Ribeiro J.M."/>
            <person name="Fietto J.L."/>
            <person name="Dabbas K.M."/>
            <person name="Cerdeira L."/>
            <person name="Agnez-Lima L.F."/>
            <person name="Brocchi M."/>
            <person name="de Carvalho M.O."/>
            <person name="Teixeira Mde M."/>
            <person name="Diniz Maia Mde M."/>
            <person name="Goldman M.H."/>
            <person name="Cruz Schneider M.P."/>
            <person name="Felipe M.S."/>
            <person name="Hungria M."/>
            <person name="Nicolas M.F."/>
            <person name="Pereira M."/>
            <person name="Montes M.A."/>
            <person name="Cantao M.E."/>
            <person name="Vincentz M."/>
            <person name="Rafael M.S."/>
            <person name="Silverman N."/>
            <person name="Stoco P.H."/>
            <person name="Souza R.C."/>
            <person name="Vicentini R."/>
            <person name="Gazzinelli R.T."/>
            <person name="Neves Rde O."/>
            <person name="Silva R."/>
            <person name="Astolfi-Filho S."/>
            <person name="Maciel T.E."/>
            <person name="Urmenyi T.P."/>
            <person name="Tadei W.P."/>
            <person name="Camargo E.P."/>
            <person name="de Vasconcelos A.T."/>
        </authorList>
    </citation>
    <scope>NUCLEOTIDE SEQUENCE</scope>
</reference>
<dbReference type="SMART" id="SM00506">
    <property type="entry name" value="A1pp"/>
    <property type="match status" value="1"/>
</dbReference>
<protein>
    <recommendedName>
        <fullName evidence="1">Macro domain-containing protein</fullName>
    </recommendedName>
</protein>
<proteinExistence type="predicted"/>
<dbReference type="VEuPathDB" id="VectorBase:ADAC001624"/>
<reference evidence="2" key="2">
    <citation type="submission" date="2010-05" db="EMBL/GenBank/DDBJ databases">
        <authorList>
            <person name="Almeida L.G."/>
            <person name="Nicolas M.F."/>
            <person name="Souza R.C."/>
            <person name="Vasconcelos A.T.R."/>
        </authorList>
    </citation>
    <scope>NUCLEOTIDE SEQUENCE</scope>
</reference>
<evidence type="ECO:0000313" key="3">
    <source>
        <dbReference type="EnsemblMetazoa" id="ADAC001624-PA"/>
    </source>
</evidence>
<name>W5JUF1_ANODA</name>
<reference evidence="2 4" key="1">
    <citation type="journal article" date="2010" name="BMC Genomics">
        <title>Combination of measures distinguishes pre-miRNAs from other stem-loops in the genome of the newly sequenced Anopheles darlingi.</title>
        <authorList>
            <person name="Mendes N.D."/>
            <person name="Freitas A.T."/>
            <person name="Vasconcelos A.T."/>
            <person name="Sagot M.F."/>
        </authorList>
    </citation>
    <scope>NUCLEOTIDE SEQUENCE</scope>
</reference>
<dbReference type="VEuPathDB" id="VectorBase:ADAR2_008442"/>
<dbReference type="PANTHER" id="PTHR12521:SF0">
    <property type="entry name" value="ADP-RIBOSE GLYCOHYDROLASE OARD1"/>
    <property type="match status" value="1"/>
</dbReference>
<dbReference type="InterPro" id="IPR050892">
    <property type="entry name" value="ADP-ribose_metab_enzymes"/>
</dbReference>
<dbReference type="Gene3D" id="3.40.220.10">
    <property type="entry name" value="Leucine Aminopeptidase, subunit E, domain 1"/>
    <property type="match status" value="1"/>
</dbReference>
<dbReference type="eggNOG" id="ENOG502RXG1">
    <property type="taxonomic scope" value="Eukaryota"/>
</dbReference>
<evidence type="ECO:0000313" key="4">
    <source>
        <dbReference type="Proteomes" id="UP000000673"/>
    </source>
</evidence>
<dbReference type="GO" id="GO:0140291">
    <property type="term" value="P:peptidyl-glutamate ADP-deribosylation"/>
    <property type="evidence" value="ECO:0007669"/>
    <property type="project" value="TreeGrafter"/>
</dbReference>